<dbReference type="InterPro" id="IPR003140">
    <property type="entry name" value="PLipase/COase/thioEstase"/>
</dbReference>
<evidence type="ECO:0000259" key="3">
    <source>
        <dbReference type="Pfam" id="PF02230"/>
    </source>
</evidence>
<feature type="domain" description="Phospholipase/carboxylesterase/thioesterase" evidence="3">
    <location>
        <begin position="12"/>
        <end position="211"/>
    </location>
</feature>
<evidence type="ECO:0000256" key="1">
    <source>
        <dbReference type="ARBA" id="ARBA00006499"/>
    </source>
</evidence>
<comment type="similarity">
    <text evidence="1">Belongs to the AB hydrolase superfamily. AB hydrolase 2 family.</text>
</comment>
<accession>A0A841GVL1</accession>
<protein>
    <submittedName>
        <fullName evidence="4">Phospholipase/carboxylesterase</fullName>
    </submittedName>
</protein>
<name>A0A841GVL1_9BACT</name>
<dbReference type="Gene3D" id="3.40.50.1820">
    <property type="entry name" value="alpha/beta hydrolase"/>
    <property type="match status" value="1"/>
</dbReference>
<keyword evidence="2" id="KW-0378">Hydrolase</keyword>
<dbReference type="Proteomes" id="UP000582837">
    <property type="component" value="Unassembled WGS sequence"/>
</dbReference>
<dbReference type="PANTHER" id="PTHR10655">
    <property type="entry name" value="LYSOPHOSPHOLIPASE-RELATED"/>
    <property type="match status" value="1"/>
</dbReference>
<evidence type="ECO:0000313" key="5">
    <source>
        <dbReference type="Proteomes" id="UP000582837"/>
    </source>
</evidence>
<dbReference type="SUPFAM" id="SSF53474">
    <property type="entry name" value="alpha/beta-Hydrolases"/>
    <property type="match status" value="1"/>
</dbReference>
<dbReference type="Pfam" id="PF02230">
    <property type="entry name" value="Abhydrolase_2"/>
    <property type="match status" value="1"/>
</dbReference>
<reference evidence="4 5" key="1">
    <citation type="submission" date="2020-08" db="EMBL/GenBank/DDBJ databases">
        <title>Genomic Encyclopedia of Type Strains, Phase IV (KMG-IV): sequencing the most valuable type-strain genomes for metagenomic binning, comparative biology and taxonomic classification.</title>
        <authorList>
            <person name="Goeker M."/>
        </authorList>
    </citation>
    <scope>NUCLEOTIDE SEQUENCE [LARGE SCALE GENOMIC DNA]</scope>
    <source>
        <strain evidence="4 5">DSM 29007</strain>
    </source>
</reference>
<gene>
    <name evidence="4" type="ORF">HNQ61_001109</name>
</gene>
<organism evidence="4 5">
    <name type="scientific">Longimicrobium terrae</name>
    <dbReference type="NCBI Taxonomy" id="1639882"/>
    <lineage>
        <taxon>Bacteria</taxon>
        <taxon>Pseudomonadati</taxon>
        <taxon>Gemmatimonadota</taxon>
        <taxon>Longimicrobiia</taxon>
        <taxon>Longimicrobiales</taxon>
        <taxon>Longimicrobiaceae</taxon>
        <taxon>Longimicrobium</taxon>
    </lineage>
</organism>
<proteinExistence type="inferred from homology"/>
<dbReference type="AlphaFoldDB" id="A0A841GVL1"/>
<keyword evidence="5" id="KW-1185">Reference proteome</keyword>
<dbReference type="EMBL" id="JACHIA010000002">
    <property type="protein sequence ID" value="MBB6069494.1"/>
    <property type="molecule type" value="Genomic_DNA"/>
</dbReference>
<evidence type="ECO:0000256" key="2">
    <source>
        <dbReference type="ARBA" id="ARBA00022801"/>
    </source>
</evidence>
<dbReference type="InterPro" id="IPR050565">
    <property type="entry name" value="LYPA1-2/EST-like"/>
</dbReference>
<dbReference type="GO" id="GO:0016787">
    <property type="term" value="F:hydrolase activity"/>
    <property type="evidence" value="ECO:0007669"/>
    <property type="project" value="UniProtKB-KW"/>
</dbReference>
<dbReference type="PANTHER" id="PTHR10655:SF17">
    <property type="entry name" value="LYSOPHOSPHOLIPASE-LIKE PROTEIN 1"/>
    <property type="match status" value="1"/>
</dbReference>
<dbReference type="RefSeq" id="WP_170037516.1">
    <property type="nucleotide sequence ID" value="NZ_JABDTL010000002.1"/>
</dbReference>
<evidence type="ECO:0000313" key="4">
    <source>
        <dbReference type="EMBL" id="MBB6069494.1"/>
    </source>
</evidence>
<sequence>MSVLRYEIAVPPGASDGAPLLVLLHGRGADRFDLLSLAPHLAPGSIVVTPEAPHAGSAWGYGPGWAWYRFMGGTRPDPDSFEASQQLLGEFLDGLKQTLPVIPGPLVLGGFSQGGTMSIAYALRNPGTVPLAVNLSGFLADHPTVAATAETVRGTRFFWGHGTMDDAIPFPMGQAGRAALRAAGADLTEHDYAMGHGISPDEARDLRAWIERSADAAE</sequence>
<comment type="caution">
    <text evidence="4">The sequence shown here is derived from an EMBL/GenBank/DDBJ whole genome shotgun (WGS) entry which is preliminary data.</text>
</comment>
<dbReference type="InterPro" id="IPR029058">
    <property type="entry name" value="AB_hydrolase_fold"/>
</dbReference>